<feature type="region of interest" description="Disordered" evidence="1">
    <location>
        <begin position="262"/>
        <end position="316"/>
    </location>
</feature>
<evidence type="ECO:0000313" key="2">
    <source>
        <dbReference type="EMBL" id="CAL8104085.1"/>
    </source>
</evidence>
<keyword evidence="3" id="KW-1185">Reference proteome</keyword>
<feature type="compositionally biased region" description="Gly residues" evidence="1">
    <location>
        <begin position="307"/>
        <end position="316"/>
    </location>
</feature>
<feature type="compositionally biased region" description="Basic and acidic residues" evidence="1">
    <location>
        <begin position="11"/>
        <end position="83"/>
    </location>
</feature>
<feature type="compositionally biased region" description="Basic residues" evidence="1">
    <location>
        <begin position="1"/>
        <end position="10"/>
    </location>
</feature>
<dbReference type="Proteomes" id="UP001642540">
    <property type="component" value="Unassembled WGS sequence"/>
</dbReference>
<proteinExistence type="predicted"/>
<comment type="caution">
    <text evidence="2">The sequence shown here is derived from an EMBL/GenBank/DDBJ whole genome shotgun (WGS) entry which is preliminary data.</text>
</comment>
<evidence type="ECO:0000313" key="3">
    <source>
        <dbReference type="Proteomes" id="UP001642540"/>
    </source>
</evidence>
<feature type="compositionally biased region" description="Low complexity" evidence="1">
    <location>
        <begin position="103"/>
        <end position="116"/>
    </location>
</feature>
<accession>A0ABP1QMK9</accession>
<feature type="region of interest" description="Disordered" evidence="1">
    <location>
        <begin position="1"/>
        <end position="128"/>
    </location>
</feature>
<feature type="compositionally biased region" description="Low complexity" evidence="1">
    <location>
        <begin position="278"/>
        <end position="293"/>
    </location>
</feature>
<sequence length="339" mass="37922">MRKQYPHLYRKQKEDLLKEEKKPEEPKPKPDEAKKPEVPPEAKDEHHHHEHEHEHEHHHKTSDTPKPEEHHQHPKRPSQEHPRRPSQQQQPPPQQQRNRRNIRVSSSSSEETSYESSSEESEDDSQHKAMMKWYKQHYGSQGQGQQGQGQYPGMPGGYAPYNNPYPMGFGPMQAPPCYNPCQEQIQCGKRPPRVSVTKNTTVRRKLKKPQGLNFDFLPHDDLATEVTMTIEPDEPEPLQYAVENGIMPIICCYMPTSLAVNQQQPTSSHPSIAGYPQSSYNSNSKYGNGSSSKSKTHAGSGESYPQSGGGSIGYGYGGAPGPGVGKAFGEGSTLTNSSV</sequence>
<evidence type="ECO:0000256" key="1">
    <source>
        <dbReference type="SAM" id="MobiDB-lite"/>
    </source>
</evidence>
<dbReference type="EMBL" id="CAXLJM020000035">
    <property type="protein sequence ID" value="CAL8104085.1"/>
    <property type="molecule type" value="Genomic_DNA"/>
</dbReference>
<gene>
    <name evidence="2" type="ORF">ODALV1_LOCUS11647</name>
</gene>
<name>A0ABP1QMK9_9HEXA</name>
<organism evidence="2 3">
    <name type="scientific">Orchesella dallaii</name>
    <dbReference type="NCBI Taxonomy" id="48710"/>
    <lineage>
        <taxon>Eukaryota</taxon>
        <taxon>Metazoa</taxon>
        <taxon>Ecdysozoa</taxon>
        <taxon>Arthropoda</taxon>
        <taxon>Hexapoda</taxon>
        <taxon>Collembola</taxon>
        <taxon>Entomobryomorpha</taxon>
        <taxon>Entomobryoidea</taxon>
        <taxon>Orchesellidae</taxon>
        <taxon>Orchesellinae</taxon>
        <taxon>Orchesella</taxon>
    </lineage>
</organism>
<protein>
    <submittedName>
        <fullName evidence="2">Uncharacterized protein</fullName>
    </submittedName>
</protein>
<reference evidence="2 3" key="1">
    <citation type="submission" date="2024-08" db="EMBL/GenBank/DDBJ databases">
        <authorList>
            <person name="Cucini C."/>
            <person name="Frati F."/>
        </authorList>
    </citation>
    <scope>NUCLEOTIDE SEQUENCE [LARGE SCALE GENOMIC DNA]</scope>
</reference>